<accession>A0A067MSF6</accession>
<dbReference type="Proteomes" id="UP000027195">
    <property type="component" value="Unassembled WGS sequence"/>
</dbReference>
<organism evidence="4 5">
    <name type="scientific">Botryobasidium botryosum (strain FD-172 SS1)</name>
    <dbReference type="NCBI Taxonomy" id="930990"/>
    <lineage>
        <taxon>Eukaryota</taxon>
        <taxon>Fungi</taxon>
        <taxon>Dikarya</taxon>
        <taxon>Basidiomycota</taxon>
        <taxon>Agaricomycotina</taxon>
        <taxon>Agaricomycetes</taxon>
        <taxon>Cantharellales</taxon>
        <taxon>Botryobasidiaceae</taxon>
        <taxon>Botryobasidium</taxon>
    </lineage>
</organism>
<dbReference type="Gene3D" id="3.40.50.11350">
    <property type="match status" value="1"/>
</dbReference>
<gene>
    <name evidence="4" type="ORF">BOTBODRAFT_28926</name>
</gene>
<keyword evidence="5" id="KW-1185">Reference proteome</keyword>
<reference evidence="5" key="1">
    <citation type="journal article" date="2014" name="Proc. Natl. Acad. Sci. U.S.A.">
        <title>Extensive sampling of basidiomycete genomes demonstrates inadequacy of the white-rot/brown-rot paradigm for wood decay fungi.</title>
        <authorList>
            <person name="Riley R."/>
            <person name="Salamov A.A."/>
            <person name="Brown D.W."/>
            <person name="Nagy L.G."/>
            <person name="Floudas D."/>
            <person name="Held B.W."/>
            <person name="Levasseur A."/>
            <person name="Lombard V."/>
            <person name="Morin E."/>
            <person name="Otillar R."/>
            <person name="Lindquist E.A."/>
            <person name="Sun H."/>
            <person name="LaButti K.M."/>
            <person name="Schmutz J."/>
            <person name="Jabbour D."/>
            <person name="Luo H."/>
            <person name="Baker S.E."/>
            <person name="Pisabarro A.G."/>
            <person name="Walton J.D."/>
            <person name="Blanchette R.A."/>
            <person name="Henrissat B."/>
            <person name="Martin F."/>
            <person name="Cullen D."/>
            <person name="Hibbett D.S."/>
            <person name="Grigoriev I.V."/>
        </authorList>
    </citation>
    <scope>NUCLEOTIDE SEQUENCE [LARGE SCALE GENOMIC DNA]</scope>
    <source>
        <strain evidence="5">FD-172 SS1</strain>
    </source>
</reference>
<evidence type="ECO:0000256" key="1">
    <source>
        <dbReference type="ARBA" id="ARBA00022679"/>
    </source>
</evidence>
<dbReference type="InParanoid" id="A0A067MSF6"/>
<evidence type="ECO:0000256" key="2">
    <source>
        <dbReference type="ARBA" id="ARBA00023253"/>
    </source>
</evidence>
<proteinExistence type="predicted"/>
<dbReference type="EMBL" id="KL198021">
    <property type="protein sequence ID" value="KDQ18539.1"/>
    <property type="molecule type" value="Genomic_DNA"/>
</dbReference>
<dbReference type="GO" id="GO:0006004">
    <property type="term" value="P:fucose metabolic process"/>
    <property type="evidence" value="ECO:0007669"/>
    <property type="project" value="UniProtKB-KW"/>
</dbReference>
<dbReference type="Pfam" id="PF10250">
    <property type="entry name" value="O-FucT"/>
    <property type="match status" value="1"/>
</dbReference>
<evidence type="ECO:0000256" key="3">
    <source>
        <dbReference type="ARBA" id="ARBA00023277"/>
    </source>
</evidence>
<name>A0A067MSF6_BOTB1</name>
<evidence type="ECO:0000313" key="4">
    <source>
        <dbReference type="EMBL" id="KDQ18539.1"/>
    </source>
</evidence>
<keyword evidence="3" id="KW-0119">Carbohydrate metabolism</keyword>
<keyword evidence="1" id="KW-0808">Transferase</keyword>
<keyword evidence="2" id="KW-0294">Fucose metabolism</keyword>
<dbReference type="CDD" id="cd11296">
    <property type="entry name" value="O-FucT_like"/>
    <property type="match status" value="1"/>
</dbReference>
<dbReference type="InterPro" id="IPR019378">
    <property type="entry name" value="GDP-Fuc_O-FucTrfase"/>
</dbReference>
<dbReference type="OrthoDB" id="2559662at2759"/>
<dbReference type="STRING" id="930990.A0A067MSF6"/>
<dbReference type="HOGENOM" id="CLU_014826_0_0_1"/>
<protein>
    <submittedName>
        <fullName evidence="4">Uncharacterized protein</fullName>
    </submittedName>
</protein>
<dbReference type="GO" id="GO:0016740">
    <property type="term" value="F:transferase activity"/>
    <property type="evidence" value="ECO:0007669"/>
    <property type="project" value="UniProtKB-KW"/>
</dbReference>
<evidence type="ECO:0000313" key="5">
    <source>
        <dbReference type="Proteomes" id="UP000027195"/>
    </source>
</evidence>
<sequence length="441" mass="49730">MTATPMSPHLSARVRAWFLRILFFSAACYLYRYYAHWPHELPRYDSIASAERALPQHNLSLPFPEGQDGRYVRFSTQTAELGYNNILQEILLLSHLAYLSNRAYVFRPFQWAMAHTPFHVQGERRAPRVPLSALLGGPVTGDPWGPGETAPRAITDEWWEVVCPPERRVQVDAVAIKHRFNDTKADGLTLMRKWAKLLGDTQASCVEIVPGSGGSADVTQTFDFWLFGDPRILTLWPSLFKSPAITRLYAPQPVRAALTRNSRLLAGGPVIEVDNHIPGLIGLHLRRGDYETHCKHLFKYNSTFEAWNMLPGLRAEPRPKGVSDEEWHARRCWPTIDQIAERMATVKKAYPGLERVFLLTNGDKAWVAKLKQVLRSAGWKAVVSSLDLDLSYQEIGLGPAIDMEIARRADVFIGNGWSSLSSNVILFRLTSGKTPQSTSTW</sequence>
<dbReference type="AlphaFoldDB" id="A0A067MSF6"/>